<dbReference type="InterPro" id="IPR014284">
    <property type="entry name" value="RNA_pol_sigma-70_dom"/>
</dbReference>
<name>A0A4Q7X8U1_9ACTN</name>
<evidence type="ECO:0000313" key="10">
    <source>
        <dbReference type="Proteomes" id="UP000292027"/>
    </source>
</evidence>
<organism evidence="9 10">
    <name type="scientific">Kribbella rubisoli</name>
    <dbReference type="NCBI Taxonomy" id="3075929"/>
    <lineage>
        <taxon>Bacteria</taxon>
        <taxon>Bacillati</taxon>
        <taxon>Actinomycetota</taxon>
        <taxon>Actinomycetes</taxon>
        <taxon>Propionibacteriales</taxon>
        <taxon>Kribbellaceae</taxon>
        <taxon>Kribbella</taxon>
    </lineage>
</organism>
<evidence type="ECO:0000313" key="9">
    <source>
        <dbReference type="EMBL" id="RZU19517.1"/>
    </source>
</evidence>
<dbReference type="InterPro" id="IPR013325">
    <property type="entry name" value="RNA_pol_sigma_r2"/>
</dbReference>
<dbReference type="NCBIfam" id="TIGR02983">
    <property type="entry name" value="SigE-fam_strep"/>
    <property type="match status" value="1"/>
</dbReference>
<dbReference type="GO" id="GO:0003677">
    <property type="term" value="F:DNA binding"/>
    <property type="evidence" value="ECO:0007669"/>
    <property type="project" value="UniProtKB-KW"/>
</dbReference>
<dbReference type="NCBIfam" id="TIGR02937">
    <property type="entry name" value="sigma70-ECF"/>
    <property type="match status" value="1"/>
</dbReference>
<dbReference type="GO" id="GO:0016987">
    <property type="term" value="F:sigma factor activity"/>
    <property type="evidence" value="ECO:0007669"/>
    <property type="project" value="UniProtKB-KW"/>
</dbReference>
<evidence type="ECO:0000256" key="1">
    <source>
        <dbReference type="ARBA" id="ARBA00010641"/>
    </source>
</evidence>
<sequence length="184" mass="20239">MAAEARTGPLDFEVWVSEKADALLRFAYVLTGDASLAEDAVQDALTTACARWGRVSRADDPEAYVKRMVVNAHISWWRKFRRREAPAADPVRTARAVSDGTSARAESEAIWALCATLPDKQRAAVVLRFYEELSYAEIAQLLHCAEATARSHVHRALAALKTTLSTENTESTENTRSTEGAEDA</sequence>
<reference evidence="9 10" key="1">
    <citation type="journal article" date="2015" name="Stand. Genomic Sci.">
        <title>Genomic Encyclopedia of Bacterial and Archaeal Type Strains, Phase III: the genomes of soil and plant-associated and newly described type strains.</title>
        <authorList>
            <person name="Whitman W.B."/>
            <person name="Woyke T."/>
            <person name="Klenk H.P."/>
            <person name="Zhou Y."/>
            <person name="Lilburn T.G."/>
            <person name="Beck B.J."/>
            <person name="De Vos P."/>
            <person name="Vandamme P."/>
            <person name="Eisen J.A."/>
            <person name="Garrity G."/>
            <person name="Hugenholtz P."/>
            <person name="Kyrpides N.C."/>
        </authorList>
    </citation>
    <scope>NUCLEOTIDE SEQUENCE [LARGE SCALE GENOMIC DNA]</scope>
    <source>
        <strain evidence="9 10">VKM Ac-2540</strain>
    </source>
</reference>
<keyword evidence="4" id="KW-0238">DNA-binding</keyword>
<dbReference type="CDD" id="cd06171">
    <property type="entry name" value="Sigma70_r4"/>
    <property type="match status" value="1"/>
</dbReference>
<feature type="domain" description="RNA polymerase sigma factor 70 region 4 type 2" evidence="8">
    <location>
        <begin position="108"/>
        <end position="160"/>
    </location>
</feature>
<dbReference type="SUPFAM" id="SSF88946">
    <property type="entry name" value="Sigma2 domain of RNA polymerase sigma factors"/>
    <property type="match status" value="1"/>
</dbReference>
<comment type="similarity">
    <text evidence="1">Belongs to the sigma-70 factor family. ECF subfamily.</text>
</comment>
<dbReference type="SUPFAM" id="SSF88659">
    <property type="entry name" value="Sigma3 and sigma4 domains of RNA polymerase sigma factors"/>
    <property type="match status" value="1"/>
</dbReference>
<evidence type="ECO:0000256" key="3">
    <source>
        <dbReference type="ARBA" id="ARBA00023082"/>
    </source>
</evidence>
<protein>
    <submittedName>
        <fullName evidence="9">RNA polymerase sigma-70 factor (Sigma-E family)</fullName>
    </submittedName>
</protein>
<keyword evidence="3" id="KW-0731">Sigma factor</keyword>
<evidence type="ECO:0000256" key="6">
    <source>
        <dbReference type="SAM" id="MobiDB-lite"/>
    </source>
</evidence>
<keyword evidence="10" id="KW-1185">Reference proteome</keyword>
<dbReference type="EMBL" id="SHKR01000011">
    <property type="protein sequence ID" value="RZU19517.1"/>
    <property type="molecule type" value="Genomic_DNA"/>
</dbReference>
<dbReference type="InterPro" id="IPR014325">
    <property type="entry name" value="RNA_pol_sigma-E_actinobac"/>
</dbReference>
<dbReference type="InterPro" id="IPR013249">
    <property type="entry name" value="RNA_pol_sigma70_r4_t2"/>
</dbReference>
<evidence type="ECO:0000256" key="2">
    <source>
        <dbReference type="ARBA" id="ARBA00023015"/>
    </source>
</evidence>
<keyword evidence="2" id="KW-0805">Transcription regulation</keyword>
<proteinExistence type="inferred from homology"/>
<dbReference type="InterPro" id="IPR039425">
    <property type="entry name" value="RNA_pol_sigma-70-like"/>
</dbReference>
<dbReference type="Gene3D" id="1.10.10.10">
    <property type="entry name" value="Winged helix-like DNA-binding domain superfamily/Winged helix DNA-binding domain"/>
    <property type="match status" value="1"/>
</dbReference>
<dbReference type="Pfam" id="PF08281">
    <property type="entry name" value="Sigma70_r4_2"/>
    <property type="match status" value="1"/>
</dbReference>
<feature type="compositionally biased region" description="Low complexity" evidence="6">
    <location>
        <begin position="164"/>
        <end position="178"/>
    </location>
</feature>
<dbReference type="PANTHER" id="PTHR43133:SF50">
    <property type="entry name" value="ECF RNA POLYMERASE SIGMA FACTOR SIGM"/>
    <property type="match status" value="1"/>
</dbReference>
<evidence type="ECO:0000256" key="4">
    <source>
        <dbReference type="ARBA" id="ARBA00023125"/>
    </source>
</evidence>
<dbReference type="Gene3D" id="1.10.1740.10">
    <property type="match status" value="1"/>
</dbReference>
<feature type="domain" description="RNA polymerase sigma-70 region 2" evidence="7">
    <location>
        <begin position="20"/>
        <end position="82"/>
    </location>
</feature>
<dbReference type="Pfam" id="PF04542">
    <property type="entry name" value="Sigma70_r2"/>
    <property type="match status" value="1"/>
</dbReference>
<gene>
    <name evidence="9" type="ORF">EV645_1728</name>
</gene>
<dbReference type="GO" id="GO:0006352">
    <property type="term" value="P:DNA-templated transcription initiation"/>
    <property type="evidence" value="ECO:0007669"/>
    <property type="project" value="InterPro"/>
</dbReference>
<evidence type="ECO:0000259" key="8">
    <source>
        <dbReference type="Pfam" id="PF08281"/>
    </source>
</evidence>
<dbReference type="InterPro" id="IPR013324">
    <property type="entry name" value="RNA_pol_sigma_r3/r4-like"/>
</dbReference>
<dbReference type="RefSeq" id="WP_242000278.1">
    <property type="nucleotide sequence ID" value="NZ_SHKR01000011.1"/>
</dbReference>
<comment type="caution">
    <text evidence="9">The sequence shown here is derived from an EMBL/GenBank/DDBJ whole genome shotgun (WGS) entry which is preliminary data.</text>
</comment>
<keyword evidence="5" id="KW-0804">Transcription</keyword>
<evidence type="ECO:0000259" key="7">
    <source>
        <dbReference type="Pfam" id="PF04542"/>
    </source>
</evidence>
<dbReference type="InterPro" id="IPR036388">
    <property type="entry name" value="WH-like_DNA-bd_sf"/>
</dbReference>
<feature type="region of interest" description="Disordered" evidence="6">
    <location>
        <begin position="164"/>
        <end position="184"/>
    </location>
</feature>
<dbReference type="InterPro" id="IPR007627">
    <property type="entry name" value="RNA_pol_sigma70_r2"/>
</dbReference>
<evidence type="ECO:0000256" key="5">
    <source>
        <dbReference type="ARBA" id="ARBA00023163"/>
    </source>
</evidence>
<dbReference type="PANTHER" id="PTHR43133">
    <property type="entry name" value="RNA POLYMERASE ECF-TYPE SIGMA FACTO"/>
    <property type="match status" value="1"/>
</dbReference>
<dbReference type="AlphaFoldDB" id="A0A4Q7X8U1"/>
<dbReference type="Proteomes" id="UP000292027">
    <property type="component" value="Unassembled WGS sequence"/>
</dbReference>
<accession>A0A4Q7X8U1</accession>